<evidence type="ECO:0000313" key="4">
    <source>
        <dbReference type="Proteomes" id="UP000325902"/>
    </source>
</evidence>
<keyword evidence="1" id="KW-0862">Zinc</keyword>
<reference evidence="3 4" key="1">
    <citation type="journal article" date="2019" name="Sci. Rep.">
        <title>A multi-omics analysis of the grapevine pathogen Lasiodiplodia theobromae reveals that temperature affects the expression of virulence- and pathogenicity-related genes.</title>
        <authorList>
            <person name="Felix C."/>
            <person name="Meneses R."/>
            <person name="Goncalves M.F.M."/>
            <person name="Tilleman L."/>
            <person name="Duarte A.S."/>
            <person name="Jorrin-Novo J.V."/>
            <person name="Van de Peer Y."/>
            <person name="Deforce D."/>
            <person name="Van Nieuwerburgh F."/>
            <person name="Esteves A.C."/>
            <person name="Alves A."/>
        </authorList>
    </citation>
    <scope>NUCLEOTIDE SEQUENCE [LARGE SCALE GENOMIC DNA]</scope>
    <source>
        <strain evidence="3 4">LA-SOL3</strain>
    </source>
</reference>
<evidence type="ECO:0000259" key="2">
    <source>
        <dbReference type="PROSITE" id="PS50089"/>
    </source>
</evidence>
<accession>A0A5N5D7Q6</accession>
<keyword evidence="1" id="KW-0863">Zinc-finger</keyword>
<comment type="caution">
    <text evidence="3">The sequence shown here is derived from an EMBL/GenBank/DDBJ whole genome shotgun (WGS) entry which is preliminary data.</text>
</comment>
<gene>
    <name evidence="3" type="ORF">DBV05_g7720</name>
</gene>
<dbReference type="InterPro" id="IPR001841">
    <property type="entry name" value="Znf_RING"/>
</dbReference>
<protein>
    <recommendedName>
        <fullName evidence="2">RING-type domain-containing protein</fullName>
    </recommendedName>
</protein>
<feature type="domain" description="RING-type" evidence="2">
    <location>
        <begin position="45"/>
        <end position="97"/>
    </location>
</feature>
<evidence type="ECO:0000313" key="3">
    <source>
        <dbReference type="EMBL" id="KAB2573647.1"/>
    </source>
</evidence>
<organism evidence="3 4">
    <name type="scientific">Lasiodiplodia theobromae</name>
    <dbReference type="NCBI Taxonomy" id="45133"/>
    <lineage>
        <taxon>Eukaryota</taxon>
        <taxon>Fungi</taxon>
        <taxon>Dikarya</taxon>
        <taxon>Ascomycota</taxon>
        <taxon>Pezizomycotina</taxon>
        <taxon>Dothideomycetes</taxon>
        <taxon>Dothideomycetes incertae sedis</taxon>
        <taxon>Botryosphaeriales</taxon>
        <taxon>Botryosphaeriaceae</taxon>
        <taxon>Lasiodiplodia</taxon>
    </lineage>
</organism>
<sequence length="228" mass="26310">MNTDSNNGLNRRIQCYWDREHFVNHVLEHDSCPHGCDLPPDERLCTICREDIHDNSTVAQICPVSKQHVYHWVCMLQWLATWNDELEAFERKCPTCRTELFTLTPTSWVAEAPADAVLELRDKIAQGWEDMMVARRVMYCSSRLGFVRRSHISEYEPDRALPLRYALEGDHSLATVLCCLNDPAQVEIMRVGAYMTEDETELQHLLDFVDNLLDALSLPTSGDSKMEH</sequence>
<dbReference type="Pfam" id="PF13639">
    <property type="entry name" value="zf-RING_2"/>
    <property type="match status" value="1"/>
</dbReference>
<dbReference type="Gene3D" id="3.30.40.10">
    <property type="entry name" value="Zinc/RING finger domain, C3HC4 (zinc finger)"/>
    <property type="match status" value="1"/>
</dbReference>
<dbReference type="GO" id="GO:0008270">
    <property type="term" value="F:zinc ion binding"/>
    <property type="evidence" value="ECO:0007669"/>
    <property type="project" value="UniProtKB-KW"/>
</dbReference>
<evidence type="ECO:0000256" key="1">
    <source>
        <dbReference type="PROSITE-ProRule" id="PRU00175"/>
    </source>
</evidence>
<dbReference type="InterPro" id="IPR013083">
    <property type="entry name" value="Znf_RING/FYVE/PHD"/>
</dbReference>
<dbReference type="SUPFAM" id="SSF57850">
    <property type="entry name" value="RING/U-box"/>
    <property type="match status" value="1"/>
</dbReference>
<proteinExistence type="predicted"/>
<dbReference type="AlphaFoldDB" id="A0A5N5D7Q6"/>
<dbReference type="CDD" id="cd16448">
    <property type="entry name" value="RING-H2"/>
    <property type="match status" value="1"/>
</dbReference>
<dbReference type="OrthoDB" id="1681166at2759"/>
<dbReference type="PROSITE" id="PS50089">
    <property type="entry name" value="ZF_RING_2"/>
    <property type="match status" value="1"/>
</dbReference>
<dbReference type="Proteomes" id="UP000325902">
    <property type="component" value="Unassembled WGS sequence"/>
</dbReference>
<keyword evidence="4" id="KW-1185">Reference proteome</keyword>
<name>A0A5N5D7Q6_9PEZI</name>
<dbReference type="EMBL" id="VCHE01000055">
    <property type="protein sequence ID" value="KAB2573647.1"/>
    <property type="molecule type" value="Genomic_DNA"/>
</dbReference>
<keyword evidence="1" id="KW-0479">Metal-binding</keyword>